<dbReference type="EMBL" id="FLUL01000001">
    <property type="protein sequence ID" value="SBV97833.1"/>
    <property type="molecule type" value="Genomic_DNA"/>
</dbReference>
<accession>A0A212JEF1</accession>
<reference evidence="1" key="1">
    <citation type="submission" date="2016-04" db="EMBL/GenBank/DDBJ databases">
        <authorList>
            <person name="Evans L.H."/>
            <person name="Alamgir A."/>
            <person name="Owens N."/>
            <person name="Weber N.D."/>
            <person name="Virtaneva K."/>
            <person name="Barbian K."/>
            <person name="Babar A."/>
            <person name="Rosenke K."/>
        </authorList>
    </citation>
    <scope>NUCLEOTIDE SEQUENCE</scope>
    <source>
        <strain evidence="1">86-2</strain>
    </source>
</reference>
<sequence length="48" mass="5703">MNLQRAFLFKTSKILLFYGFCFQMDVNIMSSIVLPLEVHKLYLYAIKN</sequence>
<organism evidence="1">
    <name type="scientific">uncultured Dysgonomonas sp</name>
    <dbReference type="NCBI Taxonomy" id="206096"/>
    <lineage>
        <taxon>Bacteria</taxon>
        <taxon>Pseudomonadati</taxon>
        <taxon>Bacteroidota</taxon>
        <taxon>Bacteroidia</taxon>
        <taxon>Bacteroidales</taxon>
        <taxon>Dysgonomonadaceae</taxon>
        <taxon>Dysgonomonas</taxon>
        <taxon>environmental samples</taxon>
    </lineage>
</organism>
<name>A0A212JEF1_9BACT</name>
<gene>
    <name evidence="1" type="ORF">KL86DYS2_11342</name>
</gene>
<evidence type="ECO:0000313" key="1">
    <source>
        <dbReference type="EMBL" id="SBV97833.1"/>
    </source>
</evidence>
<proteinExistence type="predicted"/>
<protein>
    <submittedName>
        <fullName evidence="1">Uncharacterized protein</fullName>
    </submittedName>
</protein>
<dbReference type="AlphaFoldDB" id="A0A212JEF1"/>